<keyword evidence="2" id="KW-1185">Reference proteome</keyword>
<name>A0A6V8L3N7_9ACTN</name>
<sequence length="140" mass="15310">MNPAAAEIRSSILTVLASWAGLVVEERRLVPPARDLPALARFLCLHADWLTSHPAAGDIADEIYDITRLARSIAYPNNVRRIHIGYCPGADCAGDLVAVIRPRGDLLPSEIICTVSSDHAWPTTWWTKLARQIQGQGESS</sequence>
<accession>A0A6V8L3N7</accession>
<proteinExistence type="predicted"/>
<reference evidence="1 2" key="1">
    <citation type="submission" date="2020-03" db="EMBL/GenBank/DDBJ databases">
        <title>Whole genome shotgun sequence of Phytohabitans rumicis NBRC 108638.</title>
        <authorList>
            <person name="Komaki H."/>
            <person name="Tamura T."/>
        </authorList>
    </citation>
    <scope>NUCLEOTIDE SEQUENCE [LARGE SCALE GENOMIC DNA]</scope>
    <source>
        <strain evidence="1 2">NBRC 108638</strain>
    </source>
</reference>
<comment type="caution">
    <text evidence="1">The sequence shown here is derived from an EMBL/GenBank/DDBJ whole genome shotgun (WGS) entry which is preliminary data.</text>
</comment>
<organism evidence="1 2">
    <name type="scientific">Phytohabitans rumicis</name>
    <dbReference type="NCBI Taxonomy" id="1076125"/>
    <lineage>
        <taxon>Bacteria</taxon>
        <taxon>Bacillati</taxon>
        <taxon>Actinomycetota</taxon>
        <taxon>Actinomycetes</taxon>
        <taxon>Micromonosporales</taxon>
        <taxon>Micromonosporaceae</taxon>
    </lineage>
</organism>
<dbReference type="Proteomes" id="UP000482960">
    <property type="component" value="Unassembled WGS sequence"/>
</dbReference>
<evidence type="ECO:0000313" key="1">
    <source>
        <dbReference type="EMBL" id="GFJ87315.1"/>
    </source>
</evidence>
<evidence type="ECO:0000313" key="2">
    <source>
        <dbReference type="Proteomes" id="UP000482960"/>
    </source>
</evidence>
<dbReference type="EMBL" id="BLPG01000001">
    <property type="protein sequence ID" value="GFJ87315.1"/>
    <property type="molecule type" value="Genomic_DNA"/>
</dbReference>
<gene>
    <name evidence="1" type="ORF">Prum_009570</name>
</gene>
<reference evidence="1 2" key="2">
    <citation type="submission" date="2020-03" db="EMBL/GenBank/DDBJ databases">
        <authorList>
            <person name="Ichikawa N."/>
            <person name="Kimura A."/>
            <person name="Kitahashi Y."/>
            <person name="Uohara A."/>
        </authorList>
    </citation>
    <scope>NUCLEOTIDE SEQUENCE [LARGE SCALE GENOMIC DNA]</scope>
    <source>
        <strain evidence="1 2">NBRC 108638</strain>
    </source>
</reference>
<protein>
    <submittedName>
        <fullName evidence="1">Uncharacterized protein</fullName>
    </submittedName>
</protein>
<dbReference type="AlphaFoldDB" id="A0A6V8L3N7"/>